<feature type="region of interest" description="Disordered" evidence="1">
    <location>
        <begin position="69"/>
        <end position="101"/>
    </location>
</feature>
<protein>
    <submittedName>
        <fullName evidence="2">Uncharacterized protein</fullName>
    </submittedName>
</protein>
<dbReference type="Proteomes" id="UP000663880">
    <property type="component" value="Unassembled WGS sequence"/>
</dbReference>
<feature type="compositionally biased region" description="Polar residues" evidence="1">
    <location>
        <begin position="75"/>
        <end position="96"/>
    </location>
</feature>
<feature type="region of interest" description="Disordered" evidence="1">
    <location>
        <begin position="1"/>
        <end position="23"/>
    </location>
</feature>
<reference evidence="2" key="1">
    <citation type="submission" date="2021-02" db="EMBL/GenBank/DDBJ databases">
        <authorList>
            <person name="Steward A R."/>
        </authorList>
    </citation>
    <scope>NUCLEOTIDE SEQUENCE</scope>
</reference>
<name>A0A821UJM6_9NEOP</name>
<dbReference type="AlphaFoldDB" id="A0A821UJM6"/>
<organism evidence="2 3">
    <name type="scientific">Pieris macdunnoughi</name>
    <dbReference type="NCBI Taxonomy" id="345717"/>
    <lineage>
        <taxon>Eukaryota</taxon>
        <taxon>Metazoa</taxon>
        <taxon>Ecdysozoa</taxon>
        <taxon>Arthropoda</taxon>
        <taxon>Hexapoda</taxon>
        <taxon>Insecta</taxon>
        <taxon>Pterygota</taxon>
        <taxon>Neoptera</taxon>
        <taxon>Endopterygota</taxon>
        <taxon>Lepidoptera</taxon>
        <taxon>Glossata</taxon>
        <taxon>Ditrysia</taxon>
        <taxon>Papilionoidea</taxon>
        <taxon>Pieridae</taxon>
        <taxon>Pierinae</taxon>
        <taxon>Pieris</taxon>
    </lineage>
</organism>
<keyword evidence="3" id="KW-1185">Reference proteome</keyword>
<evidence type="ECO:0000313" key="3">
    <source>
        <dbReference type="Proteomes" id="UP000663880"/>
    </source>
</evidence>
<dbReference type="OrthoDB" id="6487365at2759"/>
<comment type="caution">
    <text evidence="2">The sequence shown here is derived from an EMBL/GenBank/DDBJ whole genome shotgun (WGS) entry which is preliminary data.</text>
</comment>
<sequence length="130" mass="14837">MAEPEGHILKKIPKPRSGDSPSNYEPAWKYFTLLGFLKDEYMPLAAELNLDEEDSVIIDNEINDDMSIEGINEVLSRSKNSHASSPIEPSTSNSQNSKRRQNIQDIRAQYLEIPSSWTRKRLDVCILFVL</sequence>
<accession>A0A821UJM6</accession>
<gene>
    <name evidence="2" type="ORF">PMACD_LOCUS10473</name>
</gene>
<evidence type="ECO:0000256" key="1">
    <source>
        <dbReference type="SAM" id="MobiDB-lite"/>
    </source>
</evidence>
<proteinExistence type="predicted"/>
<dbReference type="EMBL" id="CAJOBZ010000031">
    <property type="protein sequence ID" value="CAF4891150.1"/>
    <property type="molecule type" value="Genomic_DNA"/>
</dbReference>
<evidence type="ECO:0000313" key="2">
    <source>
        <dbReference type="EMBL" id="CAF4891150.1"/>
    </source>
</evidence>